<protein>
    <submittedName>
        <fullName evidence="1">Uncharacterized protein</fullName>
    </submittedName>
</protein>
<accession>A0A645GML5</accession>
<sequence length="41" mass="4594">MEVTKEGLVVREISKDITVDELKSMTEAELIIPNNLAYMAV</sequence>
<proteinExistence type="predicted"/>
<dbReference type="EMBL" id="VSSQ01076882">
    <property type="protein sequence ID" value="MPN27112.1"/>
    <property type="molecule type" value="Genomic_DNA"/>
</dbReference>
<organism evidence="1">
    <name type="scientific">bioreactor metagenome</name>
    <dbReference type="NCBI Taxonomy" id="1076179"/>
    <lineage>
        <taxon>unclassified sequences</taxon>
        <taxon>metagenomes</taxon>
        <taxon>ecological metagenomes</taxon>
    </lineage>
</organism>
<evidence type="ECO:0000313" key="1">
    <source>
        <dbReference type="EMBL" id="MPN27112.1"/>
    </source>
</evidence>
<dbReference type="AlphaFoldDB" id="A0A645GML5"/>
<name>A0A645GML5_9ZZZZ</name>
<comment type="caution">
    <text evidence="1">The sequence shown here is derived from an EMBL/GenBank/DDBJ whole genome shotgun (WGS) entry which is preliminary data.</text>
</comment>
<reference evidence="1" key="1">
    <citation type="submission" date="2019-08" db="EMBL/GenBank/DDBJ databases">
        <authorList>
            <person name="Kucharzyk K."/>
            <person name="Murdoch R.W."/>
            <person name="Higgins S."/>
            <person name="Loffler F."/>
        </authorList>
    </citation>
    <scope>NUCLEOTIDE SEQUENCE</scope>
</reference>
<gene>
    <name evidence="1" type="ORF">SDC9_174539</name>
</gene>